<dbReference type="InterPro" id="IPR058637">
    <property type="entry name" value="YknX-like_C"/>
</dbReference>
<dbReference type="SUPFAM" id="SSF111369">
    <property type="entry name" value="HlyD-like secretion proteins"/>
    <property type="match status" value="1"/>
</dbReference>
<dbReference type="InterPro" id="IPR006143">
    <property type="entry name" value="RND_pump_MFP"/>
</dbReference>
<dbReference type="PANTHER" id="PTHR30469">
    <property type="entry name" value="MULTIDRUG RESISTANCE PROTEIN MDTA"/>
    <property type="match status" value="1"/>
</dbReference>
<gene>
    <name evidence="4" type="ordered locus">Tbd_1581</name>
</gene>
<keyword evidence="5" id="KW-1185">Reference proteome</keyword>
<dbReference type="Gene3D" id="2.40.420.20">
    <property type="match status" value="1"/>
</dbReference>
<dbReference type="eggNOG" id="COG0845">
    <property type="taxonomic scope" value="Bacteria"/>
</dbReference>
<evidence type="ECO:0000313" key="5">
    <source>
        <dbReference type="Proteomes" id="UP000008291"/>
    </source>
</evidence>
<protein>
    <submittedName>
        <fullName evidence="4">Secretion protein HlyD</fullName>
    </submittedName>
</protein>
<evidence type="ECO:0000259" key="3">
    <source>
        <dbReference type="Pfam" id="PF25989"/>
    </source>
</evidence>
<dbReference type="NCBIfam" id="TIGR01730">
    <property type="entry name" value="RND_mfp"/>
    <property type="match status" value="1"/>
</dbReference>
<dbReference type="Pfam" id="PF25989">
    <property type="entry name" value="YknX_C"/>
    <property type="match status" value="1"/>
</dbReference>
<proteinExistence type="inferred from homology"/>
<feature type="coiled-coil region" evidence="2">
    <location>
        <begin position="100"/>
        <end position="143"/>
    </location>
</feature>
<accession>Q3SIJ4</accession>
<dbReference type="GO" id="GO:1990281">
    <property type="term" value="C:efflux pump complex"/>
    <property type="evidence" value="ECO:0007669"/>
    <property type="project" value="TreeGrafter"/>
</dbReference>
<dbReference type="Proteomes" id="UP000008291">
    <property type="component" value="Chromosome"/>
</dbReference>
<dbReference type="EMBL" id="CP000116">
    <property type="protein sequence ID" value="AAZ97534.1"/>
    <property type="molecule type" value="Genomic_DNA"/>
</dbReference>
<dbReference type="HOGENOM" id="CLU_018816_14_5_4"/>
<organism evidence="4 5">
    <name type="scientific">Thiobacillus denitrificans (strain ATCC 25259 / T1)</name>
    <dbReference type="NCBI Taxonomy" id="292415"/>
    <lineage>
        <taxon>Bacteria</taxon>
        <taxon>Pseudomonadati</taxon>
        <taxon>Pseudomonadota</taxon>
        <taxon>Betaproteobacteria</taxon>
        <taxon>Nitrosomonadales</taxon>
        <taxon>Thiobacillaceae</taxon>
        <taxon>Thiobacillus</taxon>
    </lineage>
</organism>
<evidence type="ECO:0000256" key="2">
    <source>
        <dbReference type="SAM" id="Coils"/>
    </source>
</evidence>
<sequence>MRLRAKIGMAVTAALVLGGLALGFAPRAVPVDLAEVTRGPLAVTVEEEGKTRVRERYLVSAPVAGYLRRIGLDAGDAVARGQVLAVIDPARSVALDPRTRAEAQARASAARAALAAAEENARAAAASAQLAQQERARAETLRRSDFVSEQALDNTRTAESQARAAARAAEHNVRVARFELETARAALASSARLQGGTAEALEVRAPVAARVLKLVHESEGAVAAGAPLLEVGDPDSLEVEVEVLSNHAVKLAPGSKVILDRWGGERSVAGRVRVVEPSGFTKISALGVEEQRVRVIVDFSAPREAWNRLGDGYRVEARFVLWEGENVLQVPTSALFRQGQGWAVFVVDGRRVRVAPVEVGQRAGLATEVLAGVAAGDRIVAHPDETIEDGVRVKPR</sequence>
<evidence type="ECO:0000256" key="1">
    <source>
        <dbReference type="ARBA" id="ARBA00009477"/>
    </source>
</evidence>
<dbReference type="Gene3D" id="2.40.50.100">
    <property type="match status" value="1"/>
</dbReference>
<dbReference type="STRING" id="292415.Tbd_1581"/>
<comment type="similarity">
    <text evidence="1">Belongs to the membrane fusion protein (MFP) (TC 8.A.1) family.</text>
</comment>
<name>Q3SIJ4_THIDA</name>
<dbReference type="GO" id="GO:0015562">
    <property type="term" value="F:efflux transmembrane transporter activity"/>
    <property type="evidence" value="ECO:0007669"/>
    <property type="project" value="TreeGrafter"/>
</dbReference>
<dbReference type="KEGG" id="tbd:Tbd_1581"/>
<evidence type="ECO:0000313" key="4">
    <source>
        <dbReference type="EMBL" id="AAZ97534.1"/>
    </source>
</evidence>
<dbReference type="AlphaFoldDB" id="Q3SIJ4"/>
<dbReference type="Gene3D" id="1.10.287.470">
    <property type="entry name" value="Helix hairpin bin"/>
    <property type="match status" value="1"/>
</dbReference>
<keyword evidence="2" id="KW-0175">Coiled coil</keyword>
<dbReference type="RefSeq" id="WP_011312093.1">
    <property type="nucleotide sequence ID" value="NC_007404.1"/>
</dbReference>
<feature type="domain" description="YknX-like C-terminal permuted SH3-like" evidence="3">
    <location>
        <begin position="327"/>
        <end position="394"/>
    </location>
</feature>
<dbReference type="Gene3D" id="2.40.30.170">
    <property type="match status" value="1"/>
</dbReference>
<reference evidence="4 5" key="1">
    <citation type="journal article" date="2006" name="J. Bacteriol.">
        <title>The genome sequence of the obligately chemolithoautotrophic, facultatively anaerobic bacterium Thiobacillus denitrificans.</title>
        <authorList>
            <person name="Beller H.R."/>
            <person name="Chain P.S."/>
            <person name="Letain T.E."/>
            <person name="Chakicherla A."/>
            <person name="Larimer F.W."/>
            <person name="Richardson P.M."/>
            <person name="Coleman M.A."/>
            <person name="Wood A.P."/>
            <person name="Kelly D.P."/>
        </authorList>
    </citation>
    <scope>NUCLEOTIDE SEQUENCE [LARGE SCALE GENOMIC DNA]</scope>
    <source>
        <strain evidence="4 5">ATCC 25259</strain>
    </source>
</reference>
<dbReference type="PANTHER" id="PTHR30469:SF15">
    <property type="entry name" value="HLYD FAMILY OF SECRETION PROTEINS"/>
    <property type="match status" value="1"/>
</dbReference>